<dbReference type="GO" id="GO:0006313">
    <property type="term" value="P:DNA transposition"/>
    <property type="evidence" value="ECO:0007669"/>
    <property type="project" value="InterPro"/>
</dbReference>
<evidence type="ECO:0000259" key="2">
    <source>
        <dbReference type="Pfam" id="PF13808"/>
    </source>
</evidence>
<gene>
    <name evidence="3" type="ORF">DKT69_23190</name>
</gene>
<dbReference type="EMBL" id="QGKS01000285">
    <property type="protein sequence ID" value="PWR12689.1"/>
    <property type="molecule type" value="Genomic_DNA"/>
</dbReference>
<reference evidence="3 4" key="1">
    <citation type="submission" date="2018-05" db="EMBL/GenBank/DDBJ databases">
        <title>Micromonosporas from Atacama Desert.</title>
        <authorList>
            <person name="Carro L."/>
            <person name="Golinska P."/>
            <person name="Klenk H.-P."/>
            <person name="Goodfellow M."/>
        </authorList>
    </citation>
    <scope>NUCLEOTIDE SEQUENCE [LARGE SCALE GENOMIC DNA]</scope>
    <source>
        <strain evidence="3 4">4G51</strain>
    </source>
</reference>
<dbReference type="Pfam" id="PF13808">
    <property type="entry name" value="DDE_Tnp_1_assoc"/>
    <property type="match status" value="1"/>
</dbReference>
<dbReference type="Proteomes" id="UP000246050">
    <property type="component" value="Unassembled WGS sequence"/>
</dbReference>
<name>A0A317DCZ5_9ACTN</name>
<dbReference type="InterPro" id="IPR032806">
    <property type="entry name" value="YbfD_N"/>
</dbReference>
<sequence length="380" mass="41965">MVSAGRAAAVSAAPGSATAEGLLDRLAGVTDPRDPRGVRYALATLLAIGVCAMSAVGHNSLTAIAEWVRRCDQRELRRLGCPFNPFTGRYRVPDERTLRDAYSRVDPTDLTAVGFGYLATLARPGPAPLTPDGVAEREQRRAHRAVAADPPRRRAIAVDGKCLRGAKRPDGSQVFILSAVRHADAVTLAARQIGAKTNEIPEFAPLLDQIGDTDLTGSVITVDALHAQRAHAVYLVEQRHAHYLITVKDNQPTLAATLRALPWKQVPVLHRQTGRGHGREEIREVQVVTVDDLLFPHARQVVRIRRRRRQLGTKKWTTEVVYAITDLPTHQARPEEIAAWAREHWTIENSVHWIRDVTFGEDASQIRTHHTPAVMAALRD</sequence>
<dbReference type="OrthoDB" id="3867913at2"/>
<dbReference type="PANTHER" id="PTHR30298">
    <property type="entry name" value="H REPEAT-ASSOCIATED PREDICTED TRANSPOSASE"/>
    <property type="match status" value="1"/>
</dbReference>
<comment type="caution">
    <text evidence="3">The sequence shown here is derived from an EMBL/GenBank/DDBJ whole genome shotgun (WGS) entry which is preliminary data.</text>
</comment>
<evidence type="ECO:0000259" key="1">
    <source>
        <dbReference type="Pfam" id="PF01609"/>
    </source>
</evidence>
<dbReference type="Pfam" id="PF01609">
    <property type="entry name" value="DDE_Tnp_1"/>
    <property type="match status" value="1"/>
</dbReference>
<dbReference type="InterPro" id="IPR002559">
    <property type="entry name" value="Transposase_11"/>
</dbReference>
<feature type="non-terminal residue" evidence="3">
    <location>
        <position position="380"/>
    </location>
</feature>
<dbReference type="PANTHER" id="PTHR30298:SF0">
    <property type="entry name" value="PROTEIN YBFL-RELATED"/>
    <property type="match status" value="1"/>
</dbReference>
<dbReference type="NCBIfam" id="NF033564">
    <property type="entry name" value="transpos_ISAs1"/>
    <property type="match status" value="1"/>
</dbReference>
<dbReference type="GO" id="GO:0003677">
    <property type="term" value="F:DNA binding"/>
    <property type="evidence" value="ECO:0007669"/>
    <property type="project" value="InterPro"/>
</dbReference>
<dbReference type="InterPro" id="IPR047647">
    <property type="entry name" value="ISAs1_transpos"/>
</dbReference>
<dbReference type="InterPro" id="IPR051698">
    <property type="entry name" value="Transposase_11-like"/>
</dbReference>
<accession>A0A317DCZ5</accession>
<proteinExistence type="predicted"/>
<feature type="domain" description="H repeat-associated protein N-terminal" evidence="2">
    <location>
        <begin position="24"/>
        <end position="112"/>
    </location>
</feature>
<protein>
    <submittedName>
        <fullName evidence="3">ISAs1 family transposase</fullName>
    </submittedName>
</protein>
<organism evidence="3 4">
    <name type="scientific">Micromonospora sicca</name>
    <dbReference type="NCBI Taxonomy" id="2202420"/>
    <lineage>
        <taxon>Bacteria</taxon>
        <taxon>Bacillati</taxon>
        <taxon>Actinomycetota</taxon>
        <taxon>Actinomycetes</taxon>
        <taxon>Micromonosporales</taxon>
        <taxon>Micromonosporaceae</taxon>
        <taxon>Micromonospora</taxon>
    </lineage>
</organism>
<evidence type="ECO:0000313" key="3">
    <source>
        <dbReference type="EMBL" id="PWR12689.1"/>
    </source>
</evidence>
<dbReference type="GO" id="GO:0004803">
    <property type="term" value="F:transposase activity"/>
    <property type="evidence" value="ECO:0007669"/>
    <property type="project" value="InterPro"/>
</dbReference>
<evidence type="ECO:0000313" key="4">
    <source>
        <dbReference type="Proteomes" id="UP000246050"/>
    </source>
</evidence>
<dbReference type="AlphaFoldDB" id="A0A317DCZ5"/>
<feature type="domain" description="Transposase IS4-like" evidence="1">
    <location>
        <begin position="152"/>
        <end position="369"/>
    </location>
</feature>